<organism evidence="10">
    <name type="scientific">Echinostoma caproni</name>
    <dbReference type="NCBI Taxonomy" id="27848"/>
    <lineage>
        <taxon>Eukaryota</taxon>
        <taxon>Metazoa</taxon>
        <taxon>Spiralia</taxon>
        <taxon>Lophotrochozoa</taxon>
        <taxon>Platyhelminthes</taxon>
        <taxon>Trematoda</taxon>
        <taxon>Digenea</taxon>
        <taxon>Plagiorchiida</taxon>
        <taxon>Echinostomata</taxon>
        <taxon>Echinostomatoidea</taxon>
        <taxon>Echinostomatidae</taxon>
        <taxon>Echinostoma</taxon>
    </lineage>
</organism>
<proteinExistence type="inferred from homology"/>
<dbReference type="InterPro" id="IPR050590">
    <property type="entry name" value="Exosome_comp_Rrp42_subfam"/>
</dbReference>
<dbReference type="WBParaSite" id="ECPE_0001276201-mRNA-1">
    <property type="protein sequence ID" value="ECPE_0001276201-mRNA-1"/>
    <property type="gene ID" value="ECPE_0001276201"/>
</dbReference>
<dbReference type="GO" id="GO:0016075">
    <property type="term" value="P:rRNA catabolic process"/>
    <property type="evidence" value="ECO:0007669"/>
    <property type="project" value="TreeGrafter"/>
</dbReference>
<keyword evidence="4" id="KW-0963">Cytoplasm</keyword>
<evidence type="ECO:0000256" key="5">
    <source>
        <dbReference type="ARBA" id="ARBA00022835"/>
    </source>
</evidence>
<dbReference type="GO" id="GO:0000177">
    <property type="term" value="C:cytoplasmic exosome (RNase complex)"/>
    <property type="evidence" value="ECO:0007669"/>
    <property type="project" value="TreeGrafter"/>
</dbReference>
<keyword evidence="5" id="KW-0271">Exosome</keyword>
<dbReference type="OrthoDB" id="1918363at2759"/>
<dbReference type="GO" id="GO:0034475">
    <property type="term" value="P:U4 snRNA 3'-end processing"/>
    <property type="evidence" value="ECO:0007669"/>
    <property type="project" value="TreeGrafter"/>
</dbReference>
<reference evidence="10" key="1">
    <citation type="submission" date="2016-06" db="UniProtKB">
        <authorList>
            <consortium name="WormBaseParasite"/>
        </authorList>
    </citation>
    <scope>IDENTIFICATION</scope>
</reference>
<dbReference type="GO" id="GO:0034476">
    <property type="term" value="P:U5 snRNA 3'-end processing"/>
    <property type="evidence" value="ECO:0007669"/>
    <property type="project" value="TreeGrafter"/>
</dbReference>
<evidence type="ECO:0000256" key="6">
    <source>
        <dbReference type="ARBA" id="ARBA00042523"/>
    </source>
</evidence>
<dbReference type="PANTHER" id="PTHR11097:SF8">
    <property type="entry name" value="EXOSOME COMPLEX COMPONENT RRP42"/>
    <property type="match status" value="1"/>
</dbReference>
<accession>A0A183B0J1</accession>
<sequence>MSDINLLKPVAVFEQLFERQIRLEDRRNQEHAAISVAVNVLQSCHGSSLVKIGNTEVICGAKVKVLPDAVDAGSVVANVELTSLSNRTIHPNTGITKEAQFLSSALQRLITNSVCPDTAKDLNIYSETSSQQPVGSYVIKLDAVVLHDDGCLLDACTSAALATLLSLSWPQLFSPKEVSGGDGDARESVSKQYRPTVPTRMRTLSVSDWPVTFSFCFVPLTVAQHCGISPLICQPSRRELTLWDTDAGPGYITVSSLSKNVLELSMTNAFLPGLSSKLKPTERSSQVDGLSPWKALLEASSAYALEMKTAIQDALGTASIK</sequence>
<dbReference type="GO" id="GO:0034473">
    <property type="term" value="P:U1 snRNA 3'-end processing"/>
    <property type="evidence" value="ECO:0007669"/>
    <property type="project" value="TreeGrafter"/>
</dbReference>
<dbReference type="GO" id="GO:0071038">
    <property type="term" value="P:TRAMP-dependent tRNA surveillance pathway"/>
    <property type="evidence" value="ECO:0007669"/>
    <property type="project" value="TreeGrafter"/>
</dbReference>
<dbReference type="GO" id="GO:0000176">
    <property type="term" value="C:nuclear exosome (RNase complex)"/>
    <property type="evidence" value="ECO:0007669"/>
    <property type="project" value="TreeGrafter"/>
</dbReference>
<dbReference type="Gene3D" id="3.30.230.70">
    <property type="entry name" value="GHMP Kinase, N-terminal domain"/>
    <property type="match status" value="1"/>
</dbReference>
<evidence type="ECO:0000313" key="8">
    <source>
        <dbReference type="EMBL" id="VDP89998.1"/>
    </source>
</evidence>
<dbReference type="GO" id="GO:0071035">
    <property type="term" value="P:nuclear polyadenylation-dependent rRNA catabolic process"/>
    <property type="evidence" value="ECO:0007669"/>
    <property type="project" value="TreeGrafter"/>
</dbReference>
<keyword evidence="9" id="KW-1185">Reference proteome</keyword>
<gene>
    <name evidence="8" type="ORF">ECPE_LOCUS12726</name>
</gene>
<evidence type="ECO:0000256" key="2">
    <source>
        <dbReference type="ARBA" id="ARBA00004604"/>
    </source>
</evidence>
<dbReference type="SUPFAM" id="SSF54211">
    <property type="entry name" value="Ribosomal protein S5 domain 2-like"/>
    <property type="match status" value="1"/>
</dbReference>
<name>A0A183B0J1_9TREM</name>
<dbReference type="InterPro" id="IPR001247">
    <property type="entry name" value="ExoRNase_PH_dom1"/>
</dbReference>
<evidence type="ECO:0000313" key="9">
    <source>
        <dbReference type="Proteomes" id="UP000272942"/>
    </source>
</evidence>
<dbReference type="PANTHER" id="PTHR11097">
    <property type="entry name" value="EXOSOME COMPLEX EXONUCLEASE RIBOSOMAL RNA PROCESSING PROTEIN"/>
    <property type="match status" value="1"/>
</dbReference>
<evidence type="ECO:0000256" key="3">
    <source>
        <dbReference type="ARBA" id="ARBA00006678"/>
    </source>
</evidence>
<dbReference type="AlphaFoldDB" id="A0A183B0J1"/>
<comment type="similarity">
    <text evidence="3">Belongs to the RNase PH family.</text>
</comment>
<evidence type="ECO:0000256" key="1">
    <source>
        <dbReference type="ARBA" id="ARBA00004496"/>
    </source>
</evidence>
<dbReference type="GO" id="GO:0071028">
    <property type="term" value="P:nuclear mRNA surveillance"/>
    <property type="evidence" value="ECO:0007669"/>
    <property type="project" value="TreeGrafter"/>
</dbReference>
<dbReference type="GO" id="GO:0005730">
    <property type="term" value="C:nucleolus"/>
    <property type="evidence" value="ECO:0007669"/>
    <property type="project" value="UniProtKB-SubCell"/>
</dbReference>
<dbReference type="GO" id="GO:0035925">
    <property type="term" value="F:mRNA 3'-UTR AU-rich region binding"/>
    <property type="evidence" value="ECO:0007669"/>
    <property type="project" value="TreeGrafter"/>
</dbReference>
<evidence type="ECO:0000259" key="7">
    <source>
        <dbReference type="Pfam" id="PF01138"/>
    </source>
</evidence>
<dbReference type="EMBL" id="UZAN01053489">
    <property type="protein sequence ID" value="VDP89998.1"/>
    <property type="molecule type" value="Genomic_DNA"/>
</dbReference>
<reference evidence="8 9" key="2">
    <citation type="submission" date="2018-11" db="EMBL/GenBank/DDBJ databases">
        <authorList>
            <consortium name="Pathogen Informatics"/>
        </authorList>
    </citation>
    <scope>NUCLEOTIDE SEQUENCE [LARGE SCALE GENOMIC DNA]</scope>
    <source>
        <strain evidence="8 9">Egypt</strain>
    </source>
</reference>
<feature type="domain" description="Exoribonuclease phosphorolytic" evidence="7">
    <location>
        <begin position="34"/>
        <end position="166"/>
    </location>
</feature>
<comment type="subcellular location">
    <subcellularLocation>
        <location evidence="1">Cytoplasm</location>
    </subcellularLocation>
    <subcellularLocation>
        <location evidence="2">Nucleus</location>
        <location evidence="2">Nucleolus</location>
    </subcellularLocation>
</comment>
<dbReference type="GO" id="GO:0000467">
    <property type="term" value="P:exonucleolytic trimming to generate mature 3'-end of 5.8S rRNA from tricistronic rRNA transcript (SSU-rRNA, 5.8S rRNA, LSU-rRNA)"/>
    <property type="evidence" value="ECO:0007669"/>
    <property type="project" value="TreeGrafter"/>
</dbReference>
<dbReference type="Proteomes" id="UP000272942">
    <property type="component" value="Unassembled WGS sequence"/>
</dbReference>
<dbReference type="InterPro" id="IPR027408">
    <property type="entry name" value="PNPase/RNase_PH_dom_sf"/>
</dbReference>
<dbReference type="InterPro" id="IPR020568">
    <property type="entry name" value="Ribosomal_Su5_D2-typ_SF"/>
</dbReference>
<evidence type="ECO:0000256" key="4">
    <source>
        <dbReference type="ARBA" id="ARBA00022490"/>
    </source>
</evidence>
<evidence type="ECO:0000313" key="10">
    <source>
        <dbReference type="WBParaSite" id="ECPE_0001276201-mRNA-1"/>
    </source>
</evidence>
<dbReference type="Pfam" id="PF01138">
    <property type="entry name" value="RNase_PH"/>
    <property type="match status" value="1"/>
</dbReference>
<protein>
    <recommendedName>
        <fullName evidence="6">Ribosomal RNA-processing protein 42</fullName>
    </recommendedName>
</protein>